<comment type="caution">
    <text evidence="1">The sequence shown here is derived from an EMBL/GenBank/DDBJ whole genome shotgun (WGS) entry which is preliminary data.</text>
</comment>
<reference evidence="1 2" key="1">
    <citation type="journal article" date="2014" name="Genome Biol. Evol.">
        <title>The secreted proteins of Achlya hypogyna and Thraustotheca clavata identify the ancestral oomycete secretome and reveal gene acquisitions by horizontal gene transfer.</title>
        <authorList>
            <person name="Misner I."/>
            <person name="Blouin N."/>
            <person name="Leonard G."/>
            <person name="Richards T.A."/>
            <person name="Lane C.E."/>
        </authorList>
    </citation>
    <scope>NUCLEOTIDE SEQUENCE [LARGE SCALE GENOMIC DNA]</scope>
    <source>
        <strain evidence="1 2">ATCC 34112</strain>
    </source>
</reference>
<evidence type="ECO:0000313" key="1">
    <source>
        <dbReference type="EMBL" id="OQS03409.1"/>
    </source>
</evidence>
<keyword evidence="2" id="KW-1185">Reference proteome</keyword>
<dbReference type="EMBL" id="JNBS01000911">
    <property type="protein sequence ID" value="OQS03409.1"/>
    <property type="molecule type" value="Genomic_DNA"/>
</dbReference>
<dbReference type="Gene3D" id="2.130.10.10">
    <property type="entry name" value="YVTN repeat-like/Quinoprotein amine dehydrogenase"/>
    <property type="match status" value="1"/>
</dbReference>
<gene>
    <name evidence="1" type="ORF">THRCLA_04295</name>
</gene>
<dbReference type="PROSITE" id="PS51257">
    <property type="entry name" value="PROKAR_LIPOPROTEIN"/>
    <property type="match status" value="1"/>
</dbReference>
<protein>
    <recommendedName>
        <fullName evidence="3">Anaphase-promoting complex subunit 4 WD40 domain-containing protein</fullName>
    </recommendedName>
</protein>
<proteinExistence type="predicted"/>
<name>A0A1V9ZZL7_9STRA</name>
<accession>A0A1V9ZZL7</accession>
<dbReference type="InterPro" id="IPR036322">
    <property type="entry name" value="WD40_repeat_dom_sf"/>
</dbReference>
<dbReference type="OrthoDB" id="78391at2759"/>
<evidence type="ECO:0000313" key="2">
    <source>
        <dbReference type="Proteomes" id="UP000243217"/>
    </source>
</evidence>
<dbReference type="InterPro" id="IPR015943">
    <property type="entry name" value="WD40/YVTN_repeat-like_dom_sf"/>
</dbReference>
<dbReference type="AlphaFoldDB" id="A0A1V9ZZL7"/>
<organism evidence="1 2">
    <name type="scientific">Thraustotheca clavata</name>
    <dbReference type="NCBI Taxonomy" id="74557"/>
    <lineage>
        <taxon>Eukaryota</taxon>
        <taxon>Sar</taxon>
        <taxon>Stramenopiles</taxon>
        <taxon>Oomycota</taxon>
        <taxon>Saprolegniomycetes</taxon>
        <taxon>Saprolegniales</taxon>
        <taxon>Achlyaceae</taxon>
        <taxon>Thraustotheca</taxon>
    </lineage>
</organism>
<evidence type="ECO:0008006" key="3">
    <source>
        <dbReference type="Google" id="ProtNLM"/>
    </source>
</evidence>
<dbReference type="SUPFAM" id="SSF50978">
    <property type="entry name" value="WD40 repeat-like"/>
    <property type="match status" value="1"/>
</dbReference>
<sequence>MQVDRVKLPSSYAPYSSWNSSVLCTGSSMSLACESGHLHVLNDRMCLEKSLFLGSPRINRFSHAWSPHGDYVCVAYGSHLTLYDSNFSLLLQQELSFFGRHVAMGVNHIIVSTSNGAYWYQWTTNTLKQIAHVFKEIPVTCAMFSACGQWAALGAADGRVQIYQLDTFSTFEILLPSPRITSISFHGNNIVFATKDGHADTFIYNGESWTRRYSSIRCVAVPALNAFQGYPSSTLVAFYANFLAVAHSSQYVDLIEMESGRCVERVVFPAATMMLGFTFHPSLGLILHDVSGELFILTWKHAHTMLQLTHETTFDDNLHEALRLGETGVMEIFDSVQDQWIPAPFISPISSHYDLNALPWSTFQVIQSQQILAVVLGYAVFALDNGQWKHWIAPTGISCAVAVDGRGTNFSFFSHRCL</sequence>
<dbReference type="Proteomes" id="UP000243217">
    <property type="component" value="Unassembled WGS sequence"/>
</dbReference>